<organism evidence="2 3">
    <name type="scientific">Aspergillus flavus (strain ATCC 200026 / FGSC A1120 / IAM 13836 / NRRL 3357 / JCM 12722 / SRRC 167)</name>
    <dbReference type="NCBI Taxonomy" id="332952"/>
    <lineage>
        <taxon>Eukaryota</taxon>
        <taxon>Fungi</taxon>
        <taxon>Dikarya</taxon>
        <taxon>Ascomycota</taxon>
        <taxon>Pezizomycotina</taxon>
        <taxon>Eurotiomycetes</taxon>
        <taxon>Eurotiomycetidae</taxon>
        <taxon>Eurotiales</taxon>
        <taxon>Aspergillaceae</taxon>
        <taxon>Aspergillus</taxon>
        <taxon>Aspergillus subgen. Circumdati</taxon>
    </lineage>
</organism>
<keyword evidence="1" id="KW-0732">Signal</keyword>
<feature type="chain" id="PRO_5031253076" evidence="1">
    <location>
        <begin position="19"/>
        <end position="84"/>
    </location>
</feature>
<proteinExistence type="predicted"/>
<protein>
    <submittedName>
        <fullName evidence="2">Uncharacterized protein</fullName>
    </submittedName>
</protein>
<dbReference type="Proteomes" id="UP000596276">
    <property type="component" value="Chromosome 2"/>
</dbReference>
<sequence>MQLFALLIATCAPALVAAGRGPGEICAPYPGAFCEEGLTCVSCHAGLPGAPGVCAFRDPCRRDDDDDVAWHRWFSCTVTRMGRC</sequence>
<dbReference type="OMA" id="GEICAPY"/>
<dbReference type="EMBL" id="CP044622">
    <property type="protein sequence ID" value="QRD81332.1"/>
    <property type="molecule type" value="Genomic_DNA"/>
</dbReference>
<dbReference type="VEuPathDB" id="FungiDB:AFLA_012276"/>
<accession>A0A7U2MCU2</accession>
<keyword evidence="3" id="KW-1185">Reference proteome</keyword>
<dbReference type="VEuPathDB" id="FungiDB:F9C07_2276774"/>
<name>A0A7U2MCU2_ASPFN</name>
<evidence type="ECO:0000313" key="3">
    <source>
        <dbReference type="Proteomes" id="UP000596276"/>
    </source>
</evidence>
<gene>
    <name evidence="2" type="ORF">F9C07_2276774</name>
</gene>
<evidence type="ECO:0000313" key="2">
    <source>
        <dbReference type="EMBL" id="QRD81332.1"/>
    </source>
</evidence>
<reference evidence="3" key="1">
    <citation type="journal article" date="2021" name="G3 (Bethesda)">
        <title>Chromosome assembled and annotated genome sequence of Aspergillus flavus NRRL 3357.</title>
        <authorList>
            <person name="Skerker J.M."/>
            <person name="Pianalto K.M."/>
            <person name="Mondo S.J."/>
            <person name="Yang K."/>
            <person name="Arkin A.P."/>
            <person name="Keller N.P."/>
            <person name="Grigoriev I.V."/>
            <person name="Louise Glass N.L."/>
        </authorList>
    </citation>
    <scope>NUCLEOTIDE SEQUENCE [LARGE SCALE GENOMIC DNA]</scope>
    <source>
        <strain evidence="3">ATCC 200026 / FGSC A1120 / IAM 13836 / NRRL 3357 / JCM 12722 / SRRC 167</strain>
    </source>
</reference>
<feature type="signal peptide" evidence="1">
    <location>
        <begin position="1"/>
        <end position="18"/>
    </location>
</feature>
<evidence type="ECO:0000256" key="1">
    <source>
        <dbReference type="SAM" id="SignalP"/>
    </source>
</evidence>
<dbReference type="AlphaFoldDB" id="A0A7U2MCU2"/>